<reference evidence="3" key="1">
    <citation type="journal article" date="2019" name="Int. J. Syst. Evol. Microbiol.">
        <title>The Global Catalogue of Microorganisms (GCM) 10K type strain sequencing project: providing services to taxonomists for standard genome sequencing and annotation.</title>
        <authorList>
            <consortium name="The Broad Institute Genomics Platform"/>
            <consortium name="The Broad Institute Genome Sequencing Center for Infectious Disease"/>
            <person name="Wu L."/>
            <person name="Ma J."/>
        </authorList>
    </citation>
    <scope>NUCLEOTIDE SEQUENCE [LARGE SCALE GENOMIC DNA]</scope>
    <source>
        <strain evidence="3">JCM 13002</strain>
    </source>
</reference>
<sequence length="53" mass="5952">MRTSRVVWAVVCVDGVLDFLSRHYGWSLNVQAAVAFPINFVACMVVAARRGRR</sequence>
<organism evidence="2 3">
    <name type="scientific">Kitasatospora arboriphila</name>
    <dbReference type="NCBI Taxonomy" id="258052"/>
    <lineage>
        <taxon>Bacteria</taxon>
        <taxon>Bacillati</taxon>
        <taxon>Actinomycetota</taxon>
        <taxon>Actinomycetes</taxon>
        <taxon>Kitasatosporales</taxon>
        <taxon>Streptomycetaceae</taxon>
        <taxon>Kitasatospora</taxon>
    </lineage>
</organism>
<comment type="caution">
    <text evidence="2">The sequence shown here is derived from an EMBL/GenBank/DDBJ whole genome shotgun (WGS) entry which is preliminary data.</text>
</comment>
<keyword evidence="3" id="KW-1185">Reference proteome</keyword>
<keyword evidence="1" id="KW-0472">Membrane</keyword>
<protein>
    <submittedName>
        <fullName evidence="2">Uncharacterized protein</fullName>
    </submittedName>
</protein>
<evidence type="ECO:0000313" key="2">
    <source>
        <dbReference type="EMBL" id="GAA1092077.1"/>
    </source>
</evidence>
<keyword evidence="1" id="KW-0812">Transmembrane</keyword>
<dbReference type="RefSeq" id="WP_344624998.1">
    <property type="nucleotide sequence ID" value="NZ_BAAALD010000037.1"/>
</dbReference>
<accession>A0ABP4E738</accession>
<evidence type="ECO:0000313" key="3">
    <source>
        <dbReference type="Proteomes" id="UP001499987"/>
    </source>
</evidence>
<evidence type="ECO:0000256" key="1">
    <source>
        <dbReference type="SAM" id="Phobius"/>
    </source>
</evidence>
<keyword evidence="1" id="KW-1133">Transmembrane helix</keyword>
<feature type="transmembrane region" description="Helical" evidence="1">
    <location>
        <begin position="26"/>
        <end position="48"/>
    </location>
</feature>
<dbReference type="EMBL" id="BAAALD010000037">
    <property type="protein sequence ID" value="GAA1092077.1"/>
    <property type="molecule type" value="Genomic_DNA"/>
</dbReference>
<gene>
    <name evidence="2" type="ORF">GCM10009663_39800</name>
</gene>
<proteinExistence type="predicted"/>
<dbReference type="Proteomes" id="UP001499987">
    <property type="component" value="Unassembled WGS sequence"/>
</dbReference>
<name>A0ABP4E738_9ACTN</name>